<keyword evidence="3" id="KW-1185">Reference proteome</keyword>
<dbReference type="AlphaFoldDB" id="A0A444MH67"/>
<gene>
    <name evidence="2" type="ORF">EP867_00840</name>
</gene>
<dbReference type="SUPFAM" id="SSF50199">
    <property type="entry name" value="Staphylococcal nuclease"/>
    <property type="match status" value="1"/>
</dbReference>
<dbReference type="SMART" id="SM00318">
    <property type="entry name" value="SNc"/>
    <property type="match status" value="1"/>
</dbReference>
<comment type="caution">
    <text evidence="2">The sequence shown here is derived from an EMBL/GenBank/DDBJ whole genome shotgun (WGS) entry which is preliminary data.</text>
</comment>
<dbReference type="EMBL" id="SBLC01000001">
    <property type="protein sequence ID" value="RWY45659.1"/>
    <property type="molecule type" value="Genomic_DNA"/>
</dbReference>
<dbReference type="PANTHER" id="PTHR12302">
    <property type="entry name" value="EBNA2 BINDING PROTEIN P100"/>
    <property type="match status" value="1"/>
</dbReference>
<dbReference type="Proteomes" id="UP000287168">
    <property type="component" value="Unassembled WGS sequence"/>
</dbReference>
<evidence type="ECO:0000313" key="3">
    <source>
        <dbReference type="Proteomes" id="UP000287168"/>
    </source>
</evidence>
<name>A0A444MH67_9RHOB</name>
<reference evidence="2 3" key="1">
    <citation type="journal article" date="2015" name="Int. J. Syst. Evol. Microbiol.">
        <title>Gemmobacter intermedius sp. nov., isolated from a white stork (Ciconia ciconia).</title>
        <authorList>
            <person name="Kampfer P."/>
            <person name="Jerzak L."/>
            <person name="Wilharm G."/>
            <person name="Golke J."/>
            <person name="Busse H.J."/>
            <person name="Glaeser S.P."/>
        </authorList>
    </citation>
    <scope>NUCLEOTIDE SEQUENCE [LARGE SCALE GENOMIC DNA]</scope>
    <source>
        <strain evidence="2 3">119/4</strain>
    </source>
</reference>
<dbReference type="Pfam" id="PF00565">
    <property type="entry name" value="SNase"/>
    <property type="match status" value="1"/>
</dbReference>
<evidence type="ECO:0000313" key="2">
    <source>
        <dbReference type="EMBL" id="RWY45659.1"/>
    </source>
</evidence>
<dbReference type="Gene3D" id="2.40.50.90">
    <property type="match status" value="1"/>
</dbReference>
<evidence type="ECO:0000259" key="1">
    <source>
        <dbReference type="PROSITE" id="PS50830"/>
    </source>
</evidence>
<protein>
    <submittedName>
        <fullName evidence="2">Thermonuclease family protein</fullName>
    </submittedName>
</protein>
<dbReference type="OrthoDB" id="9805504at2"/>
<dbReference type="PANTHER" id="PTHR12302:SF26">
    <property type="entry name" value="BLR1266 PROTEIN"/>
    <property type="match status" value="1"/>
</dbReference>
<dbReference type="InterPro" id="IPR016071">
    <property type="entry name" value="Staphylococal_nuclease_OB-fold"/>
</dbReference>
<dbReference type="InterPro" id="IPR035437">
    <property type="entry name" value="SNase_OB-fold_sf"/>
</dbReference>
<proteinExistence type="predicted"/>
<feature type="domain" description="TNase-like" evidence="1">
    <location>
        <begin position="50"/>
        <end position="167"/>
    </location>
</feature>
<sequence>MAGLFFALPDLKLPKNFDEAFQGLKGRAAQELQKHLPDTLQPQAPGLQGIATVIDGDTIDIHKQRIRLHAIDAPESAQRCWKGGVEWRCGQAAALALQNRTERRTVRCEETGRDRYGRIVGRCFQGDLNLNAWLVEEGHAVAAPQYGRDYVAHEARAKAARRGIWAGEFILPADWRKGVREPQG</sequence>
<organism evidence="2 3">
    <name type="scientific">Falsigemmobacter intermedius</name>
    <dbReference type="NCBI Taxonomy" id="1553448"/>
    <lineage>
        <taxon>Bacteria</taxon>
        <taxon>Pseudomonadati</taxon>
        <taxon>Pseudomonadota</taxon>
        <taxon>Alphaproteobacteria</taxon>
        <taxon>Rhodobacterales</taxon>
        <taxon>Paracoccaceae</taxon>
        <taxon>Falsigemmobacter</taxon>
    </lineage>
</organism>
<accession>A0A444MH67</accession>
<dbReference type="PROSITE" id="PS50830">
    <property type="entry name" value="TNASE_3"/>
    <property type="match status" value="1"/>
</dbReference>